<keyword evidence="2" id="KW-0732">Signal</keyword>
<dbReference type="GO" id="GO:0042771">
    <property type="term" value="P:intrinsic apoptotic signaling pathway in response to DNA damage by p53 class mediator"/>
    <property type="evidence" value="ECO:0007669"/>
    <property type="project" value="TreeGrafter"/>
</dbReference>
<dbReference type="KEGG" id="gacu:117555885"/>
<dbReference type="GeneID" id="117555885"/>
<dbReference type="RefSeq" id="XP_034086801.1">
    <property type="nucleotide sequence ID" value="XM_034230910.1"/>
</dbReference>
<evidence type="ECO:0000313" key="4">
    <source>
        <dbReference type="RefSeq" id="XP_034086801.1"/>
    </source>
</evidence>
<feature type="transmembrane region" description="Helical" evidence="1">
    <location>
        <begin position="150"/>
        <end position="171"/>
    </location>
</feature>
<dbReference type="PANTHER" id="PTHR14550">
    <property type="entry name" value="TRANSMEMBRANE PROTEIN 109"/>
    <property type="match status" value="1"/>
</dbReference>
<dbReference type="InterPro" id="IPR039492">
    <property type="entry name" value="TMEM109"/>
</dbReference>
<dbReference type="OrthoDB" id="8948833at2759"/>
<keyword evidence="1" id="KW-0812">Transmembrane</keyword>
<feature type="transmembrane region" description="Helical" evidence="1">
    <location>
        <begin position="207"/>
        <end position="225"/>
    </location>
</feature>
<gene>
    <name evidence="4" type="primary">LOC117555885</name>
</gene>
<accession>A0A6P8V9U7</accession>
<feature type="chain" id="PRO_5028484272" evidence="2">
    <location>
        <begin position="37"/>
        <end position="252"/>
    </location>
</feature>
<feature type="transmembrane region" description="Helical" evidence="1">
    <location>
        <begin position="178"/>
        <end position="195"/>
    </location>
</feature>
<sequence length="252" mass="26468">MTFGASGSGRGGCSSARLFLLSTTYVLVLALAGAGAEQGQPGGGSPPPVTLGTLISGSCLEVQRYAESVVGSGVIRSAAESAVVFLESLLGQEHIYTGAMFLQMVIRFLAEGAASGLNVIAVYVAEILRVTGFDVALTLPRFTPEGVAAIAQWGLVALIGYWVLTIVLRVLICLVKRVFWVVKTVLALWLFGLIVTEKNATADTTAVRVGGLVLGCVLLTLLTSCSEKTCTVEQRLSTLESRVKSVEKKKGE</sequence>
<proteinExistence type="predicted"/>
<evidence type="ECO:0000313" key="3">
    <source>
        <dbReference type="Proteomes" id="UP000515161"/>
    </source>
</evidence>
<keyword evidence="3" id="KW-1185">Reference proteome</keyword>
<keyword evidence="1" id="KW-1133">Transmembrane helix</keyword>
<protein>
    <submittedName>
        <fullName evidence="4">Transmembrane protein 109-like isoform X1</fullName>
    </submittedName>
</protein>
<dbReference type="Pfam" id="PF14965">
    <property type="entry name" value="BRI3BP"/>
    <property type="match status" value="1"/>
</dbReference>
<reference evidence="4" key="1">
    <citation type="submission" date="2025-08" db="UniProtKB">
        <authorList>
            <consortium name="RefSeq"/>
        </authorList>
    </citation>
    <scope>IDENTIFICATION</scope>
</reference>
<evidence type="ECO:0000256" key="2">
    <source>
        <dbReference type="SAM" id="SignalP"/>
    </source>
</evidence>
<dbReference type="FunCoup" id="A0A6P8V9U7">
    <property type="interactions" value="1395"/>
</dbReference>
<dbReference type="PANTHER" id="PTHR14550:SF2">
    <property type="entry name" value="TRANSMEMBRANE PROTEIN 109"/>
    <property type="match status" value="1"/>
</dbReference>
<name>A0A6P8V9U7_GYMAC</name>
<keyword evidence="1" id="KW-0472">Membrane</keyword>
<evidence type="ECO:0000256" key="1">
    <source>
        <dbReference type="SAM" id="Phobius"/>
    </source>
</evidence>
<feature type="signal peptide" evidence="2">
    <location>
        <begin position="1"/>
        <end position="36"/>
    </location>
</feature>
<organism evidence="3 4">
    <name type="scientific">Gymnodraco acuticeps</name>
    <name type="common">Antarctic dragonfish</name>
    <dbReference type="NCBI Taxonomy" id="8218"/>
    <lineage>
        <taxon>Eukaryota</taxon>
        <taxon>Metazoa</taxon>
        <taxon>Chordata</taxon>
        <taxon>Craniata</taxon>
        <taxon>Vertebrata</taxon>
        <taxon>Euteleostomi</taxon>
        <taxon>Actinopterygii</taxon>
        <taxon>Neopterygii</taxon>
        <taxon>Teleostei</taxon>
        <taxon>Neoteleostei</taxon>
        <taxon>Acanthomorphata</taxon>
        <taxon>Eupercaria</taxon>
        <taxon>Perciformes</taxon>
        <taxon>Notothenioidei</taxon>
        <taxon>Bathydraconidae</taxon>
        <taxon>Gymnodraco</taxon>
    </lineage>
</organism>
<dbReference type="AlphaFoldDB" id="A0A6P8V9U7"/>
<dbReference type="GO" id="GO:0071480">
    <property type="term" value="P:cellular response to gamma radiation"/>
    <property type="evidence" value="ECO:0007669"/>
    <property type="project" value="InterPro"/>
</dbReference>
<dbReference type="Proteomes" id="UP000515161">
    <property type="component" value="Unplaced"/>
</dbReference>
<dbReference type="InParanoid" id="A0A6P8V9U7"/>